<feature type="transmembrane region" description="Helical" evidence="2">
    <location>
        <begin position="125"/>
        <end position="144"/>
    </location>
</feature>
<dbReference type="InterPro" id="IPR000160">
    <property type="entry name" value="GGDEF_dom"/>
</dbReference>
<feature type="transmembrane region" description="Helical" evidence="2">
    <location>
        <begin position="93"/>
        <end position="113"/>
    </location>
</feature>
<evidence type="ECO:0000259" key="3">
    <source>
        <dbReference type="PROSITE" id="PS50887"/>
    </source>
</evidence>
<dbReference type="GO" id="GO:0005886">
    <property type="term" value="C:plasma membrane"/>
    <property type="evidence" value="ECO:0007669"/>
    <property type="project" value="TreeGrafter"/>
</dbReference>
<dbReference type="Proteomes" id="UP000467201">
    <property type="component" value="Chromosome"/>
</dbReference>
<dbReference type="InterPro" id="IPR043128">
    <property type="entry name" value="Rev_trsase/Diguanyl_cyclase"/>
</dbReference>
<evidence type="ECO:0000313" key="5">
    <source>
        <dbReference type="Proteomes" id="UP000467201"/>
    </source>
</evidence>
<feature type="domain" description="GGDEF" evidence="3">
    <location>
        <begin position="208"/>
        <end position="328"/>
    </location>
</feature>
<feature type="region of interest" description="Disordered" evidence="1">
    <location>
        <begin position="322"/>
        <end position="357"/>
    </location>
</feature>
<dbReference type="GO" id="GO:0052621">
    <property type="term" value="F:diguanylate cyclase activity"/>
    <property type="evidence" value="ECO:0007669"/>
    <property type="project" value="TreeGrafter"/>
</dbReference>
<dbReference type="AlphaFoldDB" id="A0A7I7VWS5"/>
<dbReference type="InterPro" id="IPR029787">
    <property type="entry name" value="Nucleotide_cyclase"/>
</dbReference>
<name>A0A7I7VWS5_9MYCO</name>
<dbReference type="Pfam" id="PF00990">
    <property type="entry name" value="GGDEF"/>
    <property type="match status" value="1"/>
</dbReference>
<feature type="transmembrane region" description="Helical" evidence="2">
    <location>
        <begin position="150"/>
        <end position="171"/>
    </location>
</feature>
<dbReference type="CDD" id="cd01949">
    <property type="entry name" value="GGDEF"/>
    <property type="match status" value="1"/>
</dbReference>
<evidence type="ECO:0000313" key="4">
    <source>
        <dbReference type="EMBL" id="BBZ09297.1"/>
    </source>
</evidence>
<dbReference type="KEGG" id="mdr:MDOR_34660"/>
<keyword evidence="2" id="KW-0472">Membrane</keyword>
<dbReference type="Gene3D" id="3.30.70.270">
    <property type="match status" value="1"/>
</dbReference>
<dbReference type="PANTHER" id="PTHR45138">
    <property type="entry name" value="REGULATORY COMPONENTS OF SENSORY TRANSDUCTION SYSTEM"/>
    <property type="match status" value="1"/>
</dbReference>
<dbReference type="EMBL" id="AP022605">
    <property type="protein sequence ID" value="BBZ09297.1"/>
    <property type="molecule type" value="Genomic_DNA"/>
</dbReference>
<dbReference type="GO" id="GO:1902201">
    <property type="term" value="P:negative regulation of bacterial-type flagellum-dependent cell motility"/>
    <property type="evidence" value="ECO:0007669"/>
    <property type="project" value="TreeGrafter"/>
</dbReference>
<keyword evidence="2" id="KW-0812">Transmembrane</keyword>
<accession>A0A7I7VWS5</accession>
<dbReference type="GO" id="GO:0043709">
    <property type="term" value="P:cell adhesion involved in single-species biofilm formation"/>
    <property type="evidence" value="ECO:0007669"/>
    <property type="project" value="TreeGrafter"/>
</dbReference>
<evidence type="ECO:0000256" key="1">
    <source>
        <dbReference type="SAM" id="MobiDB-lite"/>
    </source>
</evidence>
<feature type="transmembrane region" description="Helical" evidence="2">
    <location>
        <begin position="23"/>
        <end position="43"/>
    </location>
</feature>
<dbReference type="RefSeq" id="WP_085192086.1">
    <property type="nucleotide sequence ID" value="NZ_AP022605.1"/>
</dbReference>
<dbReference type="SMART" id="SM00267">
    <property type="entry name" value="GGDEF"/>
    <property type="match status" value="1"/>
</dbReference>
<dbReference type="PANTHER" id="PTHR45138:SF24">
    <property type="entry name" value="DIGUANYLATE CYCLASE DGCC-RELATED"/>
    <property type="match status" value="1"/>
</dbReference>
<gene>
    <name evidence="4" type="ORF">MDOR_34660</name>
</gene>
<evidence type="ECO:0000256" key="2">
    <source>
        <dbReference type="SAM" id="Phobius"/>
    </source>
</evidence>
<proteinExistence type="predicted"/>
<organism evidence="4 5">
    <name type="scientific">Mycolicibacterium doricum</name>
    <dbReference type="NCBI Taxonomy" id="126673"/>
    <lineage>
        <taxon>Bacteria</taxon>
        <taxon>Bacillati</taxon>
        <taxon>Actinomycetota</taxon>
        <taxon>Actinomycetes</taxon>
        <taxon>Mycobacteriales</taxon>
        <taxon>Mycobacteriaceae</taxon>
        <taxon>Mycolicibacterium</taxon>
    </lineage>
</organism>
<dbReference type="NCBIfam" id="TIGR00254">
    <property type="entry name" value="GGDEF"/>
    <property type="match status" value="1"/>
</dbReference>
<sequence>MYRLSSLAGADGGALGGQRVRLLWIYLSATTFLFLYGVVFTLFPVRTDITYGNPVGGVVAIALGLAALASLAIRPRRLIGPTLAAMAATPIVMAFHVSMTAEYVCLIAPMFLAMYLRAFHPPRQAWLLIGVLTAACVVAVGIAPAPHVGVITFLIITVAIIGAAESFGLLIRAMFTAACTDPLTGLLNRAGWEIGTADLMARCRSASLTVSVVALDIDGLKAFNDTYGHLAGDRHIAEYARQWRRLAPRGAVLARLGGDEFGACIAGEDADVVAGFVRDIRHRTPGVSVGTAAASSRHAGVAALYAQADAAMYRSRGRQVRDAGSYDAGSHDAGSHDAESHKEPGVGDMRCYNRSTT</sequence>
<feature type="compositionally biased region" description="Basic and acidic residues" evidence="1">
    <location>
        <begin position="329"/>
        <end position="345"/>
    </location>
</feature>
<reference evidence="4 5" key="1">
    <citation type="journal article" date="2019" name="Emerg. Microbes Infect.">
        <title>Comprehensive subspecies identification of 175 nontuberculous mycobacteria species based on 7547 genomic profiles.</title>
        <authorList>
            <person name="Matsumoto Y."/>
            <person name="Kinjo T."/>
            <person name="Motooka D."/>
            <person name="Nabeya D."/>
            <person name="Jung N."/>
            <person name="Uechi K."/>
            <person name="Horii T."/>
            <person name="Iida T."/>
            <person name="Fujita J."/>
            <person name="Nakamura S."/>
        </authorList>
    </citation>
    <scope>NUCLEOTIDE SEQUENCE [LARGE SCALE GENOMIC DNA]</scope>
    <source>
        <strain evidence="4 5">JCM 12405</strain>
    </source>
</reference>
<dbReference type="OrthoDB" id="23692at2"/>
<dbReference type="SUPFAM" id="SSF55073">
    <property type="entry name" value="Nucleotide cyclase"/>
    <property type="match status" value="1"/>
</dbReference>
<keyword evidence="2" id="KW-1133">Transmembrane helix</keyword>
<dbReference type="InterPro" id="IPR050469">
    <property type="entry name" value="Diguanylate_Cyclase"/>
</dbReference>
<feature type="transmembrane region" description="Helical" evidence="2">
    <location>
        <begin position="55"/>
        <end position="73"/>
    </location>
</feature>
<dbReference type="PROSITE" id="PS50887">
    <property type="entry name" value="GGDEF"/>
    <property type="match status" value="1"/>
</dbReference>
<protein>
    <recommendedName>
        <fullName evidence="3">GGDEF domain-containing protein</fullName>
    </recommendedName>
</protein>